<reference evidence="2" key="1">
    <citation type="journal article" date="2023" name="Mol. Ecol. Resour.">
        <title>Chromosome-level genome assembly of a triploid poplar Populus alba 'Berolinensis'.</title>
        <authorList>
            <person name="Chen S."/>
            <person name="Yu Y."/>
            <person name="Wang X."/>
            <person name="Wang S."/>
            <person name="Zhang T."/>
            <person name="Zhou Y."/>
            <person name="He R."/>
            <person name="Meng N."/>
            <person name="Wang Y."/>
            <person name="Liu W."/>
            <person name="Liu Z."/>
            <person name="Liu J."/>
            <person name="Guo Q."/>
            <person name="Huang H."/>
            <person name="Sederoff R.R."/>
            <person name="Wang G."/>
            <person name="Qu G."/>
            <person name="Chen S."/>
        </authorList>
    </citation>
    <scope>NUCLEOTIDE SEQUENCE</scope>
    <source>
        <strain evidence="2">SC-2020</strain>
    </source>
</reference>
<dbReference type="AlphaFoldDB" id="A0AAD6QJ65"/>
<dbReference type="Proteomes" id="UP001164929">
    <property type="component" value="Chromosome 7"/>
</dbReference>
<feature type="compositionally biased region" description="Polar residues" evidence="1">
    <location>
        <begin position="1"/>
        <end position="11"/>
    </location>
</feature>
<feature type="compositionally biased region" description="Basic and acidic residues" evidence="1">
    <location>
        <begin position="30"/>
        <end position="41"/>
    </location>
</feature>
<evidence type="ECO:0000256" key="1">
    <source>
        <dbReference type="SAM" id="MobiDB-lite"/>
    </source>
</evidence>
<proteinExistence type="predicted"/>
<keyword evidence="3" id="KW-1185">Reference proteome</keyword>
<organism evidence="2 3">
    <name type="scientific">Populus alba x Populus x berolinensis</name>
    <dbReference type="NCBI Taxonomy" id="444605"/>
    <lineage>
        <taxon>Eukaryota</taxon>
        <taxon>Viridiplantae</taxon>
        <taxon>Streptophyta</taxon>
        <taxon>Embryophyta</taxon>
        <taxon>Tracheophyta</taxon>
        <taxon>Spermatophyta</taxon>
        <taxon>Magnoliopsida</taxon>
        <taxon>eudicotyledons</taxon>
        <taxon>Gunneridae</taxon>
        <taxon>Pentapetalae</taxon>
        <taxon>rosids</taxon>
        <taxon>fabids</taxon>
        <taxon>Malpighiales</taxon>
        <taxon>Salicaceae</taxon>
        <taxon>Saliceae</taxon>
        <taxon>Populus</taxon>
    </lineage>
</organism>
<evidence type="ECO:0000313" key="2">
    <source>
        <dbReference type="EMBL" id="KAJ6991269.1"/>
    </source>
</evidence>
<gene>
    <name evidence="2" type="ORF">NC653_019463</name>
</gene>
<dbReference type="EMBL" id="JAQIZT010000007">
    <property type="protein sequence ID" value="KAJ6991269.1"/>
    <property type="molecule type" value="Genomic_DNA"/>
</dbReference>
<protein>
    <submittedName>
        <fullName evidence="2">Uncharacterized protein</fullName>
    </submittedName>
</protein>
<comment type="caution">
    <text evidence="2">The sequence shown here is derived from an EMBL/GenBank/DDBJ whole genome shotgun (WGS) entry which is preliminary data.</text>
</comment>
<evidence type="ECO:0000313" key="3">
    <source>
        <dbReference type="Proteomes" id="UP001164929"/>
    </source>
</evidence>
<sequence>MWESNSLITQTKADHRTQLIPPNSGHMKAPQHDEKPSDKTTTRRRHLASSLTVGFPLAILLLDDACLLYSAANPRSNSEKKDKQYTVFKEEVVAPVDIRSLQGTLGMASGAAMGRIVFRRRKLAETTEKKALATKVMKKPEAQNLTTQMSFSGFSPTPFMF</sequence>
<feature type="region of interest" description="Disordered" evidence="1">
    <location>
        <begin position="1"/>
        <end position="45"/>
    </location>
</feature>
<accession>A0AAD6QJ65</accession>
<name>A0AAD6QJ65_9ROSI</name>